<keyword evidence="1" id="KW-0812">Transmembrane</keyword>
<proteinExistence type="predicted"/>
<dbReference type="Pfam" id="PF12679">
    <property type="entry name" value="ABC2_membrane_2"/>
    <property type="match status" value="1"/>
</dbReference>
<dbReference type="PANTHER" id="PTHR37305">
    <property type="entry name" value="INTEGRAL MEMBRANE PROTEIN-RELATED"/>
    <property type="match status" value="1"/>
</dbReference>
<keyword evidence="1" id="KW-0472">Membrane</keyword>
<dbReference type="EMBL" id="JACHDS010000001">
    <property type="protein sequence ID" value="MBB6173062.1"/>
    <property type="molecule type" value="Genomic_DNA"/>
</dbReference>
<evidence type="ECO:0000313" key="3">
    <source>
        <dbReference type="Proteomes" id="UP000546642"/>
    </source>
</evidence>
<dbReference type="GO" id="GO:0005886">
    <property type="term" value="C:plasma membrane"/>
    <property type="evidence" value="ECO:0007669"/>
    <property type="project" value="UniProtKB-SubCell"/>
</dbReference>
<dbReference type="Proteomes" id="UP000546642">
    <property type="component" value="Unassembled WGS sequence"/>
</dbReference>
<feature type="transmembrane region" description="Helical" evidence="1">
    <location>
        <begin position="238"/>
        <end position="258"/>
    </location>
</feature>
<keyword evidence="3" id="KW-1185">Reference proteome</keyword>
<name>A0A7W9YJ71_9ACTN</name>
<dbReference type="PANTHER" id="PTHR37305:SF1">
    <property type="entry name" value="MEMBRANE PROTEIN"/>
    <property type="match status" value="1"/>
</dbReference>
<sequence>MLMRNVFGKFLQDMRRSIIAWAVAVAAVTAMYSAFWPAMADSAELMDAYVEAMPEVARAMGWEDMSSPAGYLNATVFGLLAPLLMVIAAIAFGTRAIAADEEEGKLELVLAHPVGRVSVLLQRFAAVVVALAVIGLAALATLLLLEPLLDLGIGPYHLFAATATTVLIALVYGSVALAVGAATGRRSYALGGAVLLAAIGYLGNTFALQVEELEWMRFLSPFYYGFDPNPLVNGFDPAYAAVLVAVPVVLVALGLGAFTRRDIAV</sequence>
<accession>A0A7W9YJ71</accession>
<reference evidence="2 3" key="1">
    <citation type="submission" date="2020-08" db="EMBL/GenBank/DDBJ databases">
        <title>Sequencing the genomes of 1000 actinobacteria strains.</title>
        <authorList>
            <person name="Klenk H.-P."/>
        </authorList>
    </citation>
    <scope>NUCLEOTIDE SEQUENCE [LARGE SCALE GENOMIC DNA]</scope>
    <source>
        <strain evidence="2 3">DSM 46659</strain>
    </source>
</reference>
<gene>
    <name evidence="2" type="ORF">HNR23_003122</name>
</gene>
<comment type="caution">
    <text evidence="2">The sequence shown here is derived from an EMBL/GenBank/DDBJ whole genome shotgun (WGS) entry which is preliminary data.</text>
</comment>
<organism evidence="2 3">
    <name type="scientific">Nocardiopsis mwathae</name>
    <dbReference type="NCBI Taxonomy" id="1472723"/>
    <lineage>
        <taxon>Bacteria</taxon>
        <taxon>Bacillati</taxon>
        <taxon>Actinomycetota</taxon>
        <taxon>Actinomycetes</taxon>
        <taxon>Streptosporangiales</taxon>
        <taxon>Nocardiopsidaceae</taxon>
        <taxon>Nocardiopsis</taxon>
    </lineage>
</organism>
<feature type="transmembrane region" description="Helical" evidence="1">
    <location>
        <begin position="124"/>
        <end position="145"/>
    </location>
</feature>
<feature type="transmembrane region" description="Helical" evidence="1">
    <location>
        <begin position="70"/>
        <end position="92"/>
    </location>
</feature>
<keyword evidence="1" id="KW-1133">Transmembrane helix</keyword>
<protein>
    <submittedName>
        <fullName evidence="2">ABC-2 type transport system permease protein</fullName>
    </submittedName>
</protein>
<dbReference type="GO" id="GO:0140359">
    <property type="term" value="F:ABC-type transporter activity"/>
    <property type="evidence" value="ECO:0007669"/>
    <property type="project" value="InterPro"/>
</dbReference>
<evidence type="ECO:0000313" key="2">
    <source>
        <dbReference type="EMBL" id="MBB6173062.1"/>
    </source>
</evidence>
<feature type="transmembrane region" description="Helical" evidence="1">
    <location>
        <begin position="188"/>
        <end position="210"/>
    </location>
</feature>
<dbReference type="RefSeq" id="WP_184076271.1">
    <property type="nucleotide sequence ID" value="NZ_JACHDS010000001.1"/>
</dbReference>
<feature type="transmembrane region" description="Helical" evidence="1">
    <location>
        <begin position="157"/>
        <end position="181"/>
    </location>
</feature>
<dbReference type="AlphaFoldDB" id="A0A7W9YJ71"/>
<evidence type="ECO:0000256" key="1">
    <source>
        <dbReference type="SAM" id="Phobius"/>
    </source>
</evidence>